<sequence length="561" mass="63112">MCERTSSPLSSLPNSQLQLPPPSDAPTPTRKAYHPARALPFELNSHITIYFEESLYTQAFALLQSLVSCAAHANVNEPTFVPSAAQLALASTLTVHPASTTRTSSKERWSQADSALRLLRLVSRVVGPANAGFGHAFKFLRFKFGSTRNSGGQVLRNSERGEAVENRSRLEDGKIENQYAQGESLYSRAEDFWHVVGWAFNCSKLHPKRWERWVLWLDWMITVLEDDWRDREEVDSKGSLIWSYINQASGGSGRNRRMLRSIFANGTTKAVNEFREVFRNELKEPRKEDAERVKKREVDVDVEAEVYGDYLAKDEDEPSEDEANGTFFAKRTRTRDPSLRRVTSKASASSLNSAYDEGEQLSEDGPAVLGGSDSLRLRMRLLQLLSDVSIKLPDDFETGNELYTMFVEFIRPLPLATFQRVISPAAVPETFSIDAQTTLCEFLLTRSLLEAAAPATPEPYLRQSKMEECYLPFAATSHSVADNAKVSLCLETLLRHLFMAGKLTMRPALEFTIQEGIQNRCEKASDGVKKSASARRRDEIAWAWLLESGERLTDILGRLQP</sequence>
<feature type="compositionally biased region" description="Low complexity" evidence="1">
    <location>
        <begin position="1"/>
        <end position="18"/>
    </location>
</feature>
<organism evidence="2 3">
    <name type="scientific">Endocarpon pusillum</name>
    <dbReference type="NCBI Taxonomy" id="364733"/>
    <lineage>
        <taxon>Eukaryota</taxon>
        <taxon>Fungi</taxon>
        <taxon>Dikarya</taxon>
        <taxon>Ascomycota</taxon>
        <taxon>Pezizomycotina</taxon>
        <taxon>Eurotiomycetes</taxon>
        <taxon>Chaetothyriomycetidae</taxon>
        <taxon>Verrucariales</taxon>
        <taxon>Verrucariaceae</taxon>
        <taxon>Endocarpon</taxon>
    </lineage>
</organism>
<gene>
    <name evidence="2" type="ORF">GJ744_004754</name>
</gene>
<accession>A0A8H7DZZ5</accession>
<dbReference type="OrthoDB" id="5411773at2759"/>
<evidence type="ECO:0000313" key="3">
    <source>
        <dbReference type="Proteomes" id="UP000606974"/>
    </source>
</evidence>
<reference evidence="2" key="1">
    <citation type="submission" date="2020-02" db="EMBL/GenBank/DDBJ databases">
        <authorList>
            <person name="Palmer J.M."/>
        </authorList>
    </citation>
    <scope>NUCLEOTIDE SEQUENCE</scope>
    <source>
        <strain evidence="2">EPUS1.4</strain>
        <tissue evidence="2">Thallus</tissue>
    </source>
</reference>
<feature type="region of interest" description="Disordered" evidence="1">
    <location>
        <begin position="338"/>
        <end position="367"/>
    </location>
</feature>
<dbReference type="AlphaFoldDB" id="A0A8H7DZZ5"/>
<keyword evidence="3" id="KW-1185">Reference proteome</keyword>
<dbReference type="Proteomes" id="UP000606974">
    <property type="component" value="Unassembled WGS sequence"/>
</dbReference>
<name>A0A8H7DZZ5_9EURO</name>
<feature type="region of interest" description="Disordered" evidence="1">
    <location>
        <begin position="1"/>
        <end position="32"/>
    </location>
</feature>
<comment type="caution">
    <text evidence="2">The sequence shown here is derived from an EMBL/GenBank/DDBJ whole genome shotgun (WGS) entry which is preliminary data.</text>
</comment>
<feature type="compositionally biased region" description="Polar residues" evidence="1">
    <location>
        <begin position="344"/>
        <end position="353"/>
    </location>
</feature>
<evidence type="ECO:0000313" key="2">
    <source>
        <dbReference type="EMBL" id="KAF7502993.1"/>
    </source>
</evidence>
<evidence type="ECO:0000256" key="1">
    <source>
        <dbReference type="SAM" id="MobiDB-lite"/>
    </source>
</evidence>
<proteinExistence type="predicted"/>
<dbReference type="EMBL" id="JAACFV010000204">
    <property type="protein sequence ID" value="KAF7502993.1"/>
    <property type="molecule type" value="Genomic_DNA"/>
</dbReference>
<protein>
    <submittedName>
        <fullName evidence="2">Uncharacterized protein</fullName>
    </submittedName>
</protein>